<keyword evidence="3 13" id="KW-0349">Heme</keyword>
<dbReference type="PIRSF" id="PIRSF000209">
    <property type="entry name" value="Bifunctional_P450_P450R"/>
    <property type="match status" value="1"/>
</dbReference>
<organism evidence="16 17">
    <name type="scientific">Arthrobacter ginkgonis</name>
    <dbReference type="NCBI Taxonomy" id="1630594"/>
    <lineage>
        <taxon>Bacteria</taxon>
        <taxon>Bacillati</taxon>
        <taxon>Actinomycetota</taxon>
        <taxon>Actinomycetes</taxon>
        <taxon>Micrococcales</taxon>
        <taxon>Micrococcaceae</taxon>
        <taxon>Arthrobacter</taxon>
    </lineage>
</organism>
<dbReference type="EC" id="1.14.14.1" evidence="13"/>
<keyword evidence="10 13" id="KW-0408">Iron</keyword>
<comment type="cofactor">
    <cofactor evidence="13">
        <name>FAD</name>
        <dbReference type="ChEBI" id="CHEBI:57692"/>
    </cofactor>
    <cofactor evidence="13">
        <name>FMN</name>
        <dbReference type="ChEBI" id="CHEBI:58210"/>
    </cofactor>
</comment>
<dbReference type="InterPro" id="IPR008254">
    <property type="entry name" value="Flavodoxin/NO_synth"/>
</dbReference>
<dbReference type="SUPFAM" id="SSF52218">
    <property type="entry name" value="Flavoproteins"/>
    <property type="match status" value="1"/>
</dbReference>
<dbReference type="Gene3D" id="3.40.50.360">
    <property type="match status" value="1"/>
</dbReference>
<dbReference type="PRINTS" id="PR00369">
    <property type="entry name" value="FLAVODOXIN"/>
</dbReference>
<dbReference type="Pfam" id="PF00667">
    <property type="entry name" value="FAD_binding_1"/>
    <property type="match status" value="1"/>
</dbReference>
<proteinExistence type="inferred from homology"/>
<keyword evidence="4 13" id="KW-0285">Flavoprotein</keyword>
<dbReference type="RefSeq" id="WP_345151684.1">
    <property type="nucleotide sequence ID" value="NZ_BAABEO010000019.1"/>
</dbReference>
<dbReference type="SUPFAM" id="SSF48264">
    <property type="entry name" value="Cytochrome P450"/>
    <property type="match status" value="1"/>
</dbReference>
<gene>
    <name evidence="16" type="primary">cypD</name>
    <name evidence="16" type="ORF">GCM10023081_28410</name>
</gene>
<dbReference type="Gene3D" id="3.40.50.80">
    <property type="entry name" value="Nucleotide-binding domain of ferredoxin-NADP reductase (FNR) module"/>
    <property type="match status" value="1"/>
</dbReference>
<dbReference type="Proteomes" id="UP001500752">
    <property type="component" value="Unassembled WGS sequence"/>
</dbReference>
<evidence type="ECO:0000256" key="11">
    <source>
        <dbReference type="ARBA" id="ARBA00023033"/>
    </source>
</evidence>
<evidence type="ECO:0000256" key="4">
    <source>
        <dbReference type="ARBA" id="ARBA00022630"/>
    </source>
</evidence>
<comment type="catalytic activity">
    <reaction evidence="13">
        <text>an organic molecule + reduced [NADPH--hemoprotein reductase] + O2 = an alcohol + oxidized [NADPH--hemoprotein reductase] + H2O + H(+)</text>
        <dbReference type="Rhea" id="RHEA:17149"/>
        <dbReference type="Rhea" id="RHEA-COMP:11964"/>
        <dbReference type="Rhea" id="RHEA-COMP:11965"/>
        <dbReference type="ChEBI" id="CHEBI:15377"/>
        <dbReference type="ChEBI" id="CHEBI:15378"/>
        <dbReference type="ChEBI" id="CHEBI:15379"/>
        <dbReference type="ChEBI" id="CHEBI:30879"/>
        <dbReference type="ChEBI" id="CHEBI:57618"/>
        <dbReference type="ChEBI" id="CHEBI:58210"/>
        <dbReference type="ChEBI" id="CHEBI:142491"/>
        <dbReference type="EC" id="1.14.14.1"/>
    </reaction>
</comment>
<dbReference type="InterPro" id="IPR017938">
    <property type="entry name" value="Riboflavin_synthase-like_b-brl"/>
</dbReference>
<evidence type="ECO:0000256" key="3">
    <source>
        <dbReference type="ARBA" id="ARBA00022617"/>
    </source>
</evidence>
<dbReference type="InterPro" id="IPR001433">
    <property type="entry name" value="OxRdtase_FAD/NAD-bd"/>
</dbReference>
<dbReference type="InterPro" id="IPR023206">
    <property type="entry name" value="Bifunctional_P450_P450_red"/>
</dbReference>
<dbReference type="InterPro" id="IPR036396">
    <property type="entry name" value="Cyt_P450_sf"/>
</dbReference>
<keyword evidence="7 13" id="KW-0274">FAD</keyword>
<dbReference type="InterPro" id="IPR039261">
    <property type="entry name" value="FNR_nucleotide-bd"/>
</dbReference>
<feature type="domain" description="FAD-binding FR-type" evidence="15">
    <location>
        <begin position="679"/>
        <end position="914"/>
    </location>
</feature>
<evidence type="ECO:0000256" key="6">
    <source>
        <dbReference type="ARBA" id="ARBA00022723"/>
    </source>
</evidence>
<keyword evidence="13" id="KW-0249">Electron transport</keyword>
<dbReference type="CDD" id="cd11068">
    <property type="entry name" value="CYP120A1"/>
    <property type="match status" value="1"/>
</dbReference>
<evidence type="ECO:0000259" key="14">
    <source>
        <dbReference type="PROSITE" id="PS50902"/>
    </source>
</evidence>
<dbReference type="SUPFAM" id="SSF63380">
    <property type="entry name" value="Riboflavin synthase domain-like"/>
    <property type="match status" value="1"/>
</dbReference>
<dbReference type="Pfam" id="PF00175">
    <property type="entry name" value="NAD_binding_1"/>
    <property type="match status" value="1"/>
</dbReference>
<dbReference type="InterPro" id="IPR029039">
    <property type="entry name" value="Flavoprotein-like_sf"/>
</dbReference>
<evidence type="ECO:0000256" key="12">
    <source>
        <dbReference type="ARBA" id="ARBA00049342"/>
    </source>
</evidence>
<evidence type="ECO:0000256" key="10">
    <source>
        <dbReference type="ARBA" id="ARBA00023004"/>
    </source>
</evidence>
<dbReference type="EC" id="1.6.2.4" evidence="13"/>
<dbReference type="PRINTS" id="PR00371">
    <property type="entry name" value="FPNCR"/>
</dbReference>
<keyword evidence="11 13" id="KW-0503">Monooxygenase</keyword>
<evidence type="ECO:0000259" key="15">
    <source>
        <dbReference type="PROSITE" id="PS51384"/>
    </source>
</evidence>
<protein>
    <recommendedName>
        <fullName evidence="13">Bifunctional cytochrome P450/NADPH--P450 reductase</fullName>
    </recommendedName>
    <domain>
        <recommendedName>
            <fullName evidence="13">Cytochrome P450</fullName>
            <ecNumber evidence="13">1.14.14.1</ecNumber>
        </recommendedName>
    </domain>
    <domain>
        <recommendedName>
            <fullName evidence="13">NADPH--cytochrome P450 reductase</fullName>
            <ecNumber evidence="13">1.6.2.4</ecNumber>
        </recommendedName>
    </domain>
</protein>
<comment type="catalytic activity">
    <reaction evidence="12 13">
        <text>2 oxidized [cytochrome P450] + NADPH = 2 reduced [cytochrome P450] + NADP(+) + H(+)</text>
        <dbReference type="Rhea" id="RHEA:24040"/>
        <dbReference type="Rhea" id="RHEA-COMP:14627"/>
        <dbReference type="Rhea" id="RHEA-COMP:14628"/>
        <dbReference type="ChEBI" id="CHEBI:15378"/>
        <dbReference type="ChEBI" id="CHEBI:55376"/>
        <dbReference type="ChEBI" id="CHEBI:57783"/>
        <dbReference type="ChEBI" id="CHEBI:58349"/>
        <dbReference type="ChEBI" id="CHEBI:60344"/>
        <dbReference type="EC" id="1.6.2.4"/>
    </reaction>
</comment>
<keyword evidence="17" id="KW-1185">Reference proteome</keyword>
<dbReference type="InterPro" id="IPR001128">
    <property type="entry name" value="Cyt_P450"/>
</dbReference>
<accession>A0ABP7CH15</accession>
<evidence type="ECO:0000256" key="8">
    <source>
        <dbReference type="ARBA" id="ARBA00022857"/>
    </source>
</evidence>
<dbReference type="CDD" id="cd06206">
    <property type="entry name" value="bifunctional_CYPOR"/>
    <property type="match status" value="1"/>
</dbReference>
<dbReference type="PANTHER" id="PTHR19384">
    <property type="entry name" value="NITRIC OXIDE SYNTHASE-RELATED"/>
    <property type="match status" value="1"/>
</dbReference>
<dbReference type="PANTHER" id="PTHR19384:SF17">
    <property type="entry name" value="NADPH--CYTOCHROME P450 REDUCTASE"/>
    <property type="match status" value="1"/>
</dbReference>
<evidence type="ECO:0000256" key="13">
    <source>
        <dbReference type="PIRNR" id="PIRNR000209"/>
    </source>
</evidence>
<dbReference type="InterPro" id="IPR001094">
    <property type="entry name" value="Flavdoxin-like"/>
</dbReference>
<sequence length="1072" mass="117708">MPPSETPIPQPPTRPVVGNLNDIDASQGVLGMVKVAEEYGPIVRMQVFNRNIVVVSSQELVNEVCDETRFGKVLGIALREVRGFIGDGLFTAETQEPNWQKAHRILMPAFGPAALRRMFTGMDDIAEQLMLKWERLGPAARIDVSDNATRLTLDTIALCSFSYRFNSLYREEMHPFVGAMVRALVASRERSRRLPVQNRIMVRSRHQLQEDNALMFEVADQIISDRRRNPSPAGQEDILDTMLNAADPVTGERLSEENIRNQMVTFLVAGHETTSGLLTFAIYELLRHPGVLATARDRVDEVVGADAVRFEHLPRLGYLDQILKETLRLWPTAPAFNVAPYEDTVLGGRYRVPAGQTIMVLLPQLHRDKAAWGEDAEIFDPDRFSPERAVTIPANAWKPFGNGQRSCIGRGFALQEATLMLAKLLQRFDITAADPDYELKIKHTLTMKPEGLYIHVRRRNVRIRAGEARGSGAAVATRAAPAPAAAPNGIPVRVLYGSNAGTSKEFAQRIANDAGRRGYTPTLAPLDSAVDGVGEGPARGRAAGLPAEGIVAIVTSSYEGQPPDNARQFVAWAAHLAPGDLEGVRYAVFGNGNRDWARTYQAIPTEIDERLAAAGATRVYRRGAADARADFFGDFEEWYAGFWPAVDAALGQSTAAPPAQPQLEVRFVGSIREPLLRQNGLSMGTVVANRELVDTSREGARSKRHLEIALPDGMTYRTGDYLAVLPLNPSGLIQRALTHFGLDYDAQVVLGMERGDTFLPTGTPVAVGELLSSYVELAAPATRQQIEHLADVAGDPGHRANLEAFAEDRARHAAEILEKRISVLDLLAAYPSCLLSFTSYLQMLTQLAPRRYSISSSPRWSPDHVALTFAVVREPAWSGRGTFEGAASTYLAQARLGTRVAVAVRPSNAAFHPPESLETPLVMVCAGTGLAPFRGFIQDRALQAQTEGTVPAKSLLFFGCRAPDTDFLYRDELAGWAGEANLDIRPAFSAAPEDGQRYVQDRLWADRADVVDLVRQGATFYLCGDGKHMAPRVRDTCVRIYREATGATEAEANAWMDEVERRHGRYVADIFS</sequence>
<dbReference type="Pfam" id="PF00067">
    <property type="entry name" value="p450"/>
    <property type="match status" value="1"/>
</dbReference>
<keyword evidence="2 13" id="KW-0813">Transport</keyword>
<dbReference type="Gene3D" id="1.20.990.10">
    <property type="entry name" value="NADPH-cytochrome p450 Reductase, Chain A, domain 3"/>
    <property type="match status" value="1"/>
</dbReference>
<keyword evidence="9 13" id="KW-0560">Oxidoreductase</keyword>
<evidence type="ECO:0000313" key="16">
    <source>
        <dbReference type="EMBL" id="GAA3689307.1"/>
    </source>
</evidence>
<dbReference type="SUPFAM" id="SSF52343">
    <property type="entry name" value="Ferredoxin reductase-like, C-terminal NADP-linked domain"/>
    <property type="match status" value="1"/>
</dbReference>
<dbReference type="InterPro" id="IPR017972">
    <property type="entry name" value="Cyt_P450_CS"/>
</dbReference>
<feature type="domain" description="Flavodoxin-like" evidence="14">
    <location>
        <begin position="492"/>
        <end position="643"/>
    </location>
</feature>
<dbReference type="EMBL" id="BAABEO010000019">
    <property type="protein sequence ID" value="GAA3689307.1"/>
    <property type="molecule type" value="Genomic_DNA"/>
</dbReference>
<evidence type="ECO:0000256" key="2">
    <source>
        <dbReference type="ARBA" id="ARBA00022448"/>
    </source>
</evidence>
<dbReference type="PROSITE" id="PS50902">
    <property type="entry name" value="FLAVODOXIN_LIKE"/>
    <property type="match status" value="1"/>
</dbReference>
<reference evidence="17" key="1">
    <citation type="journal article" date="2019" name="Int. J. Syst. Evol. Microbiol.">
        <title>The Global Catalogue of Microorganisms (GCM) 10K type strain sequencing project: providing services to taxonomists for standard genome sequencing and annotation.</title>
        <authorList>
            <consortium name="The Broad Institute Genomics Platform"/>
            <consortium name="The Broad Institute Genome Sequencing Center for Infectious Disease"/>
            <person name="Wu L."/>
            <person name="Ma J."/>
        </authorList>
    </citation>
    <scope>NUCLEOTIDE SEQUENCE [LARGE SCALE GENOMIC DNA]</scope>
    <source>
        <strain evidence="17">JCM 30742</strain>
    </source>
</reference>
<dbReference type="InterPro" id="IPR017927">
    <property type="entry name" value="FAD-bd_FR_type"/>
</dbReference>
<dbReference type="Gene3D" id="1.10.630.10">
    <property type="entry name" value="Cytochrome P450"/>
    <property type="match status" value="1"/>
</dbReference>
<keyword evidence="5 13" id="KW-0288">FMN</keyword>
<dbReference type="PROSITE" id="PS51384">
    <property type="entry name" value="FAD_FR"/>
    <property type="match status" value="1"/>
</dbReference>
<dbReference type="InterPro" id="IPR003097">
    <property type="entry name" value="CysJ-like_FAD-binding"/>
</dbReference>
<keyword evidence="8 13" id="KW-0521">NADP</keyword>
<comment type="cofactor">
    <cofactor evidence="13">
        <name>heme</name>
        <dbReference type="ChEBI" id="CHEBI:30413"/>
    </cofactor>
</comment>
<dbReference type="Gene3D" id="2.40.30.10">
    <property type="entry name" value="Translation factors"/>
    <property type="match status" value="1"/>
</dbReference>
<evidence type="ECO:0000256" key="7">
    <source>
        <dbReference type="ARBA" id="ARBA00022827"/>
    </source>
</evidence>
<dbReference type="InterPro" id="IPR001709">
    <property type="entry name" value="Flavoprot_Pyr_Nucl_cyt_Rdtase"/>
</dbReference>
<dbReference type="Pfam" id="PF00258">
    <property type="entry name" value="Flavodoxin_1"/>
    <property type="match status" value="1"/>
</dbReference>
<dbReference type="PROSITE" id="PS00086">
    <property type="entry name" value="CYTOCHROME_P450"/>
    <property type="match status" value="1"/>
</dbReference>
<name>A0ABP7CH15_9MICC</name>
<evidence type="ECO:0000256" key="1">
    <source>
        <dbReference type="ARBA" id="ARBA00010018"/>
    </source>
</evidence>
<evidence type="ECO:0000313" key="17">
    <source>
        <dbReference type="Proteomes" id="UP001500752"/>
    </source>
</evidence>
<evidence type="ECO:0000256" key="9">
    <source>
        <dbReference type="ARBA" id="ARBA00023002"/>
    </source>
</evidence>
<keyword evidence="6 13" id="KW-0479">Metal-binding</keyword>
<comment type="similarity">
    <text evidence="1 13">In the N-terminal section; belongs to the cytochrome P450 family.</text>
</comment>
<evidence type="ECO:0000256" key="5">
    <source>
        <dbReference type="ARBA" id="ARBA00022643"/>
    </source>
</evidence>
<dbReference type="InterPro" id="IPR023173">
    <property type="entry name" value="NADPH_Cyt_P450_Rdtase_alpha"/>
</dbReference>
<comment type="caution">
    <text evidence="16">The sequence shown here is derived from an EMBL/GenBank/DDBJ whole genome shotgun (WGS) entry which is preliminary data.</text>
</comment>